<feature type="domain" description="Major facilitator superfamily (MFS) profile" evidence="9">
    <location>
        <begin position="8"/>
        <end position="390"/>
    </location>
</feature>
<dbReference type="PANTHER" id="PTHR23502">
    <property type="entry name" value="MAJOR FACILITATOR SUPERFAMILY"/>
    <property type="match status" value="1"/>
</dbReference>
<comment type="caution">
    <text evidence="8">Lacks conserved residue(s) required for the propagation of feature annotation.</text>
</comment>
<evidence type="ECO:0000256" key="5">
    <source>
        <dbReference type="ARBA" id="ARBA00022692"/>
    </source>
</evidence>
<dbReference type="Pfam" id="PF07690">
    <property type="entry name" value="MFS_1"/>
    <property type="match status" value="1"/>
</dbReference>
<protein>
    <recommendedName>
        <fullName evidence="8">Bcr/CflA family efflux transporter</fullName>
    </recommendedName>
</protein>
<feature type="transmembrane region" description="Helical" evidence="8">
    <location>
        <begin position="248"/>
        <end position="266"/>
    </location>
</feature>
<dbReference type="GO" id="GO:0042910">
    <property type="term" value="F:xenobiotic transmembrane transporter activity"/>
    <property type="evidence" value="ECO:0007669"/>
    <property type="project" value="InterPro"/>
</dbReference>
<keyword evidence="3 8" id="KW-0813">Transport</keyword>
<organism evidence="10 11">
    <name type="scientific">Epibacterium ulvae</name>
    <dbReference type="NCBI Taxonomy" id="1156985"/>
    <lineage>
        <taxon>Bacteria</taxon>
        <taxon>Pseudomonadati</taxon>
        <taxon>Pseudomonadota</taxon>
        <taxon>Alphaproteobacteria</taxon>
        <taxon>Rhodobacterales</taxon>
        <taxon>Roseobacteraceae</taxon>
        <taxon>Epibacterium</taxon>
    </lineage>
</organism>
<name>A0A1G5QG07_9RHOB</name>
<dbReference type="EMBL" id="FMWG01000004">
    <property type="protein sequence ID" value="SCZ60724.1"/>
    <property type="molecule type" value="Genomic_DNA"/>
</dbReference>
<feature type="transmembrane region" description="Helical" evidence="8">
    <location>
        <begin position="46"/>
        <end position="66"/>
    </location>
</feature>
<dbReference type="STRING" id="1156985.SAMN04488118_104140"/>
<feature type="transmembrane region" description="Helical" evidence="8">
    <location>
        <begin position="163"/>
        <end position="182"/>
    </location>
</feature>
<comment type="similarity">
    <text evidence="2 8">Belongs to the major facilitator superfamily. Bcr/CmlA family.</text>
</comment>
<dbReference type="PROSITE" id="PS50850">
    <property type="entry name" value="MFS"/>
    <property type="match status" value="1"/>
</dbReference>
<keyword evidence="8" id="KW-0997">Cell inner membrane</keyword>
<proteinExistence type="inferred from homology"/>
<dbReference type="GO" id="GO:0005886">
    <property type="term" value="C:plasma membrane"/>
    <property type="evidence" value="ECO:0007669"/>
    <property type="project" value="UniProtKB-SubCell"/>
</dbReference>
<keyword evidence="6 8" id="KW-1133">Transmembrane helix</keyword>
<accession>A0A1G5QG07</accession>
<evidence type="ECO:0000256" key="6">
    <source>
        <dbReference type="ARBA" id="ARBA00022989"/>
    </source>
</evidence>
<keyword evidence="4" id="KW-1003">Cell membrane</keyword>
<feature type="transmembrane region" description="Helical" evidence="8">
    <location>
        <begin position="278"/>
        <end position="300"/>
    </location>
</feature>
<dbReference type="InterPro" id="IPR020846">
    <property type="entry name" value="MFS_dom"/>
</dbReference>
<dbReference type="InterPro" id="IPR036259">
    <property type="entry name" value="MFS_trans_sf"/>
</dbReference>
<dbReference type="SUPFAM" id="SSF103473">
    <property type="entry name" value="MFS general substrate transporter"/>
    <property type="match status" value="1"/>
</dbReference>
<feature type="transmembrane region" description="Helical" evidence="8">
    <location>
        <begin position="73"/>
        <end position="91"/>
    </location>
</feature>
<evidence type="ECO:0000256" key="7">
    <source>
        <dbReference type="ARBA" id="ARBA00023136"/>
    </source>
</evidence>
<evidence type="ECO:0000313" key="11">
    <source>
        <dbReference type="Proteomes" id="UP000198767"/>
    </source>
</evidence>
<evidence type="ECO:0000313" key="10">
    <source>
        <dbReference type="EMBL" id="SCZ60724.1"/>
    </source>
</evidence>
<evidence type="ECO:0000256" key="2">
    <source>
        <dbReference type="ARBA" id="ARBA00006236"/>
    </source>
</evidence>
<comment type="subcellular location">
    <subcellularLocation>
        <location evidence="8">Cell inner membrane</location>
        <topology evidence="8">Multi-pass membrane protein</topology>
    </subcellularLocation>
    <subcellularLocation>
        <location evidence="1">Cell membrane</location>
        <topology evidence="1">Multi-pass membrane protein</topology>
    </subcellularLocation>
</comment>
<dbReference type="OrthoDB" id="9800416at2"/>
<dbReference type="Proteomes" id="UP000198767">
    <property type="component" value="Unassembled WGS sequence"/>
</dbReference>
<feature type="transmembrane region" description="Helical" evidence="8">
    <location>
        <begin position="335"/>
        <end position="360"/>
    </location>
</feature>
<evidence type="ECO:0000256" key="3">
    <source>
        <dbReference type="ARBA" id="ARBA00022448"/>
    </source>
</evidence>
<feature type="transmembrane region" description="Helical" evidence="8">
    <location>
        <begin position="306"/>
        <end position="328"/>
    </location>
</feature>
<evidence type="ECO:0000256" key="1">
    <source>
        <dbReference type="ARBA" id="ARBA00004651"/>
    </source>
</evidence>
<dbReference type="InterPro" id="IPR004812">
    <property type="entry name" value="Efflux_drug-R_Bcr/CmlA"/>
</dbReference>
<dbReference type="Gene3D" id="1.20.1720.10">
    <property type="entry name" value="Multidrug resistance protein D"/>
    <property type="match status" value="1"/>
</dbReference>
<keyword evidence="7 8" id="KW-0472">Membrane</keyword>
<dbReference type="InterPro" id="IPR011701">
    <property type="entry name" value="MFS"/>
</dbReference>
<dbReference type="CDD" id="cd17320">
    <property type="entry name" value="MFS_MdfA_MDR_like"/>
    <property type="match status" value="1"/>
</dbReference>
<evidence type="ECO:0000256" key="8">
    <source>
        <dbReference type="RuleBase" id="RU365088"/>
    </source>
</evidence>
<dbReference type="GO" id="GO:1990961">
    <property type="term" value="P:xenobiotic detoxification by transmembrane export across the plasma membrane"/>
    <property type="evidence" value="ECO:0007669"/>
    <property type="project" value="InterPro"/>
</dbReference>
<evidence type="ECO:0000256" key="4">
    <source>
        <dbReference type="ARBA" id="ARBA00022475"/>
    </source>
</evidence>
<gene>
    <name evidence="10" type="ORF">SAMN04488118_104140</name>
</gene>
<keyword evidence="11" id="KW-1185">Reference proteome</keyword>
<reference evidence="10 11" key="1">
    <citation type="submission" date="2016-10" db="EMBL/GenBank/DDBJ databases">
        <authorList>
            <person name="de Groot N.N."/>
        </authorList>
    </citation>
    <scope>NUCLEOTIDE SEQUENCE [LARGE SCALE GENOMIC DNA]</scope>
    <source>
        <strain evidence="10 11">U95</strain>
    </source>
</reference>
<feature type="transmembrane region" description="Helical" evidence="8">
    <location>
        <begin position="366"/>
        <end position="384"/>
    </location>
</feature>
<dbReference type="NCBIfam" id="TIGR00710">
    <property type="entry name" value="efflux_Bcr_CflA"/>
    <property type="match status" value="1"/>
</dbReference>
<dbReference type="AlphaFoldDB" id="A0A1G5QG07"/>
<feature type="transmembrane region" description="Helical" evidence="8">
    <location>
        <begin position="132"/>
        <end position="151"/>
    </location>
</feature>
<dbReference type="RefSeq" id="WP_090217858.1">
    <property type="nucleotide sequence ID" value="NZ_FMWG01000004.1"/>
</dbReference>
<sequence>MEQGKLKLALVLGLLTCLGPLAIDMYLPALPTIAQDLNTEIGTVQLTLTAYFLGFGLAQLIYGPIADQFGRKLPLFIGVAIFAAGSVLAAFAPSIEILIAARLLQALGGAALMVVPRAVVRDRYTGTDGAQLMGFMMMIVSVSPMLAPLAGSGVLRFAGWQGIFGTLAALAGLGLLMILALFQETLPTDKRVAFNRNSFVSGCKTLLADPEYLSLTFIGGFAMSSFFVFIASASFVYTGEFGLTPTGFGLAFALNGIGFFIATMISGKAGAALGMHRLVRLAVAGFVSLMLFLGACTLAGVTTLYLLAGVLFLGFFCLGLVVPTVMVLSLENHGAIAGLASSLGGTLQMLTGALMIALGSPFFDGSSLPMVTAMTISGVLGFALTQTKSIRLPNPVKT</sequence>
<keyword evidence="5 8" id="KW-0812">Transmembrane</keyword>
<evidence type="ECO:0000259" key="9">
    <source>
        <dbReference type="PROSITE" id="PS50850"/>
    </source>
</evidence>
<dbReference type="PANTHER" id="PTHR23502:SF132">
    <property type="entry name" value="POLYAMINE TRANSPORTER 2-RELATED"/>
    <property type="match status" value="1"/>
</dbReference>
<feature type="transmembrane region" description="Helical" evidence="8">
    <location>
        <begin position="212"/>
        <end position="236"/>
    </location>
</feature>
<feature type="transmembrane region" description="Helical" evidence="8">
    <location>
        <begin position="97"/>
        <end position="120"/>
    </location>
</feature>